<dbReference type="STRING" id="1229783.C273_03215"/>
<feature type="transmembrane region" description="Helical" evidence="1">
    <location>
        <begin position="9"/>
        <end position="31"/>
    </location>
</feature>
<evidence type="ECO:0000313" key="2">
    <source>
        <dbReference type="EMBL" id="EKU49871.1"/>
    </source>
</evidence>
<keyword evidence="3" id="KW-1185">Reference proteome</keyword>
<name>K9AUZ5_9STAP</name>
<evidence type="ECO:0008006" key="4">
    <source>
        <dbReference type="Google" id="ProtNLM"/>
    </source>
</evidence>
<sequence>MLKNNQGSLVIETLLAMFVLSTITFILIPIFNQLNQKLEEIERQVEMKQMLFTHLKHHQFETQSYKLHPYKIESKKGRVCVIHEGLKYETCATK</sequence>
<dbReference type="RefSeq" id="WP_009382533.1">
    <property type="nucleotide sequence ID" value="NZ_AMSQ01000004.1"/>
</dbReference>
<keyword evidence="1" id="KW-0812">Transmembrane</keyword>
<protein>
    <recommendedName>
        <fullName evidence="4">Type II secretion system protein</fullName>
    </recommendedName>
</protein>
<comment type="caution">
    <text evidence="2">The sequence shown here is derived from an EMBL/GenBank/DDBJ whole genome shotgun (WGS) entry which is preliminary data.</text>
</comment>
<organism evidence="2 3">
    <name type="scientific">Staphylococcus massiliensis S46</name>
    <dbReference type="NCBI Taxonomy" id="1229783"/>
    <lineage>
        <taxon>Bacteria</taxon>
        <taxon>Bacillati</taxon>
        <taxon>Bacillota</taxon>
        <taxon>Bacilli</taxon>
        <taxon>Bacillales</taxon>
        <taxon>Staphylococcaceae</taxon>
        <taxon>Staphylococcus</taxon>
    </lineage>
</organism>
<dbReference type="EMBL" id="AMSQ01000004">
    <property type="protein sequence ID" value="EKU49871.1"/>
    <property type="molecule type" value="Genomic_DNA"/>
</dbReference>
<dbReference type="PATRIC" id="fig|1229783.3.peg.648"/>
<keyword evidence="1" id="KW-0472">Membrane</keyword>
<reference evidence="2 3" key="1">
    <citation type="journal article" date="2013" name="Genome Announc.">
        <title>Genome Sequence of Staphylococcus massiliensis Strain S46, Isolated from the Surface of Healthy Human Skin.</title>
        <authorList>
            <person name="Srivastav R."/>
            <person name="Singh A."/>
            <person name="Jangir P.K."/>
            <person name="Kumari C."/>
            <person name="Muduli S."/>
            <person name="Sharma R."/>
        </authorList>
    </citation>
    <scope>NUCLEOTIDE SEQUENCE [LARGE SCALE GENOMIC DNA]</scope>
    <source>
        <strain evidence="2 3">S46</strain>
    </source>
</reference>
<dbReference type="AlphaFoldDB" id="K9AUZ5"/>
<accession>K9AUZ5</accession>
<dbReference type="Proteomes" id="UP000009885">
    <property type="component" value="Unassembled WGS sequence"/>
</dbReference>
<dbReference type="InterPro" id="IPR053468">
    <property type="entry name" value="ComGE-like"/>
</dbReference>
<keyword evidence="1" id="KW-1133">Transmembrane helix</keyword>
<evidence type="ECO:0000256" key="1">
    <source>
        <dbReference type="SAM" id="Phobius"/>
    </source>
</evidence>
<proteinExistence type="predicted"/>
<evidence type="ECO:0000313" key="3">
    <source>
        <dbReference type="Proteomes" id="UP000009885"/>
    </source>
</evidence>
<gene>
    <name evidence="2" type="ORF">C273_03215</name>
</gene>
<dbReference type="NCBIfam" id="NF041013">
    <property type="entry name" value="T4P_ComGE"/>
    <property type="match status" value="1"/>
</dbReference>